<comment type="pathway">
    <text evidence="9">Cofactor biosynthesis; adenosylcobalamin biosynthesis; cob(II)yrinate a,c-diamide from precorrin-2 (aerobic route): step 9/10.</text>
</comment>
<feature type="site" description="Increases nucleophilicity of active site Cys" evidence="9">
    <location>
        <position position="445"/>
    </location>
</feature>
<accession>A0A9X4XMH4</accession>
<comment type="similarity">
    <text evidence="2">Belongs to the CobB/CobQ family. CobQ subfamily.</text>
</comment>
<dbReference type="Gene3D" id="3.40.50.880">
    <property type="match status" value="1"/>
</dbReference>
<comment type="cofactor">
    <cofactor evidence="1 9">
        <name>Mg(2+)</name>
        <dbReference type="ChEBI" id="CHEBI:18420"/>
    </cofactor>
</comment>
<reference evidence="12 13" key="1">
    <citation type="submission" date="2019-11" db="EMBL/GenBank/DDBJ databases">
        <title>Whole-genome sequence of Rhodoplanes serenus DSM 18633, type strain.</title>
        <authorList>
            <person name="Kyndt J.A."/>
            <person name="Meyer T.E."/>
        </authorList>
    </citation>
    <scope>NUCLEOTIDE SEQUENCE [LARGE SCALE GENOMIC DNA]</scope>
    <source>
        <strain evidence="12 13">DSM 18633</strain>
    </source>
</reference>
<dbReference type="Proteomes" id="UP000438991">
    <property type="component" value="Unassembled WGS sequence"/>
</dbReference>
<keyword evidence="6 9" id="KW-0067">ATP-binding</keyword>
<dbReference type="InterPro" id="IPR002586">
    <property type="entry name" value="CobQ/CobB/MinD/ParA_Nub-bd_dom"/>
</dbReference>
<evidence type="ECO:0000256" key="9">
    <source>
        <dbReference type="HAMAP-Rule" id="MF_00027"/>
    </source>
</evidence>
<keyword evidence="7 9" id="KW-0460">Magnesium</keyword>
<evidence type="ECO:0000256" key="4">
    <source>
        <dbReference type="ARBA" id="ARBA00022598"/>
    </source>
</evidence>
<comment type="similarity">
    <text evidence="9">Belongs to the CobB/CbiA family.</text>
</comment>
<dbReference type="EMBL" id="WNKV01000013">
    <property type="protein sequence ID" value="MTW17878.1"/>
    <property type="molecule type" value="Genomic_DNA"/>
</dbReference>
<dbReference type="PANTHER" id="PTHR43873:SF1">
    <property type="entry name" value="COBYRINATE A,C-DIAMIDE SYNTHASE"/>
    <property type="match status" value="1"/>
</dbReference>
<dbReference type="GO" id="GO:0042242">
    <property type="term" value="F:cobyrinic acid a,c-diamide synthase activity"/>
    <property type="evidence" value="ECO:0007669"/>
    <property type="project" value="InterPro"/>
</dbReference>
<gene>
    <name evidence="9" type="primary">cobB</name>
    <name evidence="12" type="ORF">GJ689_16855</name>
</gene>
<organism evidence="12 13">
    <name type="scientific">Rhodoplanes serenus</name>
    <dbReference type="NCBI Taxonomy" id="200615"/>
    <lineage>
        <taxon>Bacteria</taxon>
        <taxon>Pseudomonadati</taxon>
        <taxon>Pseudomonadota</taxon>
        <taxon>Alphaproteobacteria</taxon>
        <taxon>Hyphomicrobiales</taxon>
        <taxon>Nitrobacteraceae</taxon>
        <taxon>Rhodoplanes</taxon>
    </lineage>
</organism>
<feature type="active site" description="Nucleophile" evidence="9">
    <location>
        <position position="343"/>
    </location>
</feature>
<evidence type="ECO:0000313" key="12">
    <source>
        <dbReference type="EMBL" id="MTW17878.1"/>
    </source>
</evidence>
<evidence type="ECO:0000256" key="7">
    <source>
        <dbReference type="ARBA" id="ARBA00022842"/>
    </source>
</evidence>
<keyword evidence="8 9" id="KW-0315">Glutamine amidotransferase</keyword>
<dbReference type="InterPro" id="IPR027417">
    <property type="entry name" value="P-loop_NTPase"/>
</dbReference>
<dbReference type="InterPro" id="IPR029062">
    <property type="entry name" value="Class_I_gatase-like"/>
</dbReference>
<comment type="catalytic activity">
    <reaction evidence="9">
        <text>hydrogenobyrinate + 2 L-glutamine + 2 ATP + 2 H2O = hydrogenobyrinate a,c-diamide + 2 L-glutamate + 2 ADP + 2 phosphate + 2 H(+)</text>
        <dbReference type="Rhea" id="RHEA:12544"/>
        <dbReference type="ChEBI" id="CHEBI:15377"/>
        <dbReference type="ChEBI" id="CHEBI:15378"/>
        <dbReference type="ChEBI" id="CHEBI:29985"/>
        <dbReference type="ChEBI" id="CHEBI:30616"/>
        <dbReference type="ChEBI" id="CHEBI:43474"/>
        <dbReference type="ChEBI" id="CHEBI:58359"/>
        <dbReference type="ChEBI" id="CHEBI:77873"/>
        <dbReference type="ChEBI" id="CHEBI:77874"/>
        <dbReference type="ChEBI" id="CHEBI:456216"/>
        <dbReference type="EC" id="6.3.5.9"/>
    </reaction>
</comment>
<dbReference type="Pfam" id="PF01656">
    <property type="entry name" value="CbiA"/>
    <property type="match status" value="1"/>
</dbReference>
<evidence type="ECO:0000259" key="10">
    <source>
        <dbReference type="Pfam" id="PF01656"/>
    </source>
</evidence>
<dbReference type="NCBIfam" id="TIGR00379">
    <property type="entry name" value="cobB"/>
    <property type="match status" value="1"/>
</dbReference>
<comment type="caution">
    <text evidence="12">The sequence shown here is derived from an EMBL/GenBank/DDBJ whole genome shotgun (WGS) entry which is preliminary data.</text>
</comment>
<evidence type="ECO:0000259" key="11">
    <source>
        <dbReference type="Pfam" id="PF07685"/>
    </source>
</evidence>
<evidence type="ECO:0000313" key="13">
    <source>
        <dbReference type="Proteomes" id="UP000438991"/>
    </source>
</evidence>
<evidence type="ECO:0000256" key="2">
    <source>
        <dbReference type="ARBA" id="ARBA00006205"/>
    </source>
</evidence>
<dbReference type="SUPFAM" id="SSF52317">
    <property type="entry name" value="Class I glutamine amidotransferase-like"/>
    <property type="match status" value="1"/>
</dbReference>
<dbReference type="GO" id="GO:0005524">
    <property type="term" value="F:ATP binding"/>
    <property type="evidence" value="ECO:0007669"/>
    <property type="project" value="UniProtKB-UniRule"/>
</dbReference>
<feature type="domain" description="CobB/CobQ-like glutamine amidotransferase" evidence="11">
    <location>
        <begin position="260"/>
        <end position="447"/>
    </location>
</feature>
<feature type="domain" description="CobQ/CobB/MinD/ParA nucleotide binding" evidence="10">
    <location>
        <begin position="7"/>
        <end position="192"/>
    </location>
</feature>
<dbReference type="PANTHER" id="PTHR43873">
    <property type="entry name" value="COBYRINATE A,C-DIAMIDE SYNTHASE"/>
    <property type="match status" value="1"/>
</dbReference>
<comment type="function">
    <text evidence="9">Catalyzes the ATP-dependent amidation of the two carboxylate groups at positions a and c of hydrogenobyrinate, using either L-glutamine or ammonia as the nitrogen source.</text>
</comment>
<dbReference type="NCBIfam" id="NF002204">
    <property type="entry name" value="PRK01077.1"/>
    <property type="match status" value="1"/>
</dbReference>
<dbReference type="GO" id="GO:0043802">
    <property type="term" value="F:hydrogenobyrinic acid a,c-diamide synthase (glutamine-hydrolysing) activity"/>
    <property type="evidence" value="ECO:0007669"/>
    <property type="project" value="UniProtKB-UniRule"/>
</dbReference>
<keyword evidence="4 9" id="KW-0436">Ligase</keyword>
<evidence type="ECO:0000256" key="5">
    <source>
        <dbReference type="ARBA" id="ARBA00022741"/>
    </source>
</evidence>
<protein>
    <recommendedName>
        <fullName evidence="9">Hydrogenobyrinate a,c-diamide synthase</fullName>
        <ecNumber evidence="9">6.3.5.9</ecNumber>
    </recommendedName>
    <alternativeName>
        <fullName evidence="9">Hydrogenobyrinic acid a,c-diamide synthase</fullName>
    </alternativeName>
</protein>
<sequence length="452" mass="46394">MSTLGFVIAASASGSGKTTVTLGILRALARRGVAVQPYKCGPDYIDPAHHAAAAGRPSFNLDTFAMDRALLADLVAAGAGADVAVAEGVMGLFDGAGHAGRSGRGATAEVAALTGWPVVLVLDVVGQAETAAAVALGCARYRSDVTVAGVILNRVAGERHRDLIAPALSAIGLPVIGTLGRDARLTLPERHLGLVQAAETADLDARLDRIADAVAAGVDLDALMRLARPAAVLGGESETAAPRFRPPRLQPPRFRPPGQRIAVAQDAAFSFLYPHLVRAWRAAGADIVPFSPLADEAPDAAADVVWLPGGYPELHAGRLAAAERFMAGLRAAAARGVAVHGECGGFMVLGAGLVDAAGTRHAMAGLLGLETSFAARKLHLGYRRARLREACVLGSAGAELWGHEFHYSVTLACPDVPLADCTDAGGRVVPESGARRGSVTGSFFHLIDGAPG</sequence>
<comment type="domain">
    <text evidence="9">Comprises of two domains. The C-terminal domain contains the binding site for glutamine and catalyzes the hydrolysis of this substrate to glutamate and ammonia. The N-terminal domain is anticipated to bind ATP and hydrogenobyrinate and catalyzes the ultimate synthesis of the diamide product. The ammonia produced via the glutaminase domain is probably translocated to the adjacent domain via a molecular tunnel, where it reacts with an activated intermediate.</text>
</comment>
<evidence type="ECO:0000256" key="8">
    <source>
        <dbReference type="ARBA" id="ARBA00022962"/>
    </source>
</evidence>
<comment type="miscellaneous">
    <text evidence="9">The a and c carboxylates of hydrogenobyrinate are activated for nucleophilic attack via formation of a phosphorylated intermediate by ATP. CobB catalyzes first the amidation of the c-carboxylate, and then that of the a-carboxylate.</text>
</comment>
<dbReference type="HAMAP" id="MF_00027">
    <property type="entry name" value="CobB_CbiA"/>
    <property type="match status" value="1"/>
</dbReference>
<dbReference type="PROSITE" id="PS51274">
    <property type="entry name" value="GATASE_COBBQ"/>
    <property type="match status" value="1"/>
</dbReference>
<dbReference type="InterPro" id="IPR011698">
    <property type="entry name" value="GATase_3"/>
</dbReference>
<proteinExistence type="inferred from homology"/>
<dbReference type="Pfam" id="PF07685">
    <property type="entry name" value="GATase_3"/>
    <property type="match status" value="1"/>
</dbReference>
<evidence type="ECO:0000256" key="1">
    <source>
        <dbReference type="ARBA" id="ARBA00001946"/>
    </source>
</evidence>
<dbReference type="Gene3D" id="3.40.50.300">
    <property type="entry name" value="P-loop containing nucleotide triphosphate hydrolases"/>
    <property type="match status" value="2"/>
</dbReference>
<dbReference type="EC" id="6.3.5.9" evidence="9"/>
<keyword evidence="5 9" id="KW-0547">Nucleotide-binding</keyword>
<dbReference type="InterPro" id="IPR004484">
    <property type="entry name" value="CbiA/CobB_synth"/>
</dbReference>
<dbReference type="RefSeq" id="WP_155480486.1">
    <property type="nucleotide sequence ID" value="NZ_WNKV01000013.1"/>
</dbReference>
<evidence type="ECO:0000256" key="6">
    <source>
        <dbReference type="ARBA" id="ARBA00022840"/>
    </source>
</evidence>
<keyword evidence="3 9" id="KW-0169">Cobalamin biosynthesis</keyword>
<evidence type="ECO:0000256" key="3">
    <source>
        <dbReference type="ARBA" id="ARBA00022573"/>
    </source>
</evidence>
<dbReference type="GO" id="GO:0009236">
    <property type="term" value="P:cobalamin biosynthetic process"/>
    <property type="evidence" value="ECO:0007669"/>
    <property type="project" value="UniProtKB-UniRule"/>
</dbReference>
<name>A0A9X4XMH4_9BRAD</name>
<dbReference type="AlphaFoldDB" id="A0A9X4XMH4"/>
<dbReference type="SUPFAM" id="SSF52540">
    <property type="entry name" value="P-loop containing nucleoside triphosphate hydrolases"/>
    <property type="match status" value="1"/>
</dbReference>